<evidence type="ECO:0000256" key="2">
    <source>
        <dbReference type="ARBA" id="ARBA00010741"/>
    </source>
</evidence>
<evidence type="ECO:0000256" key="7">
    <source>
        <dbReference type="ARBA" id="ARBA00023274"/>
    </source>
</evidence>
<feature type="region of interest" description="Disordered" evidence="10">
    <location>
        <begin position="439"/>
        <end position="499"/>
    </location>
</feature>
<sequence>MRRAGIRTDVAADHGRYIYAYCHVRTHQVVYSLSQTLNNHAALKQLPDLGANNKDARLRKDLWKPLYTLCLPSASPHTLRQGLHAFKKLREYRKLHELNWTPSPLLSKPKTEAEIEHMKDKLSDRGGNKKENVYDLIVREKKRMRVESVMDQKANSVADLASVLIAQEELGAETVEARQRERKVDRQREVEEMLALAAKAQEGELEALETEMTGLQSRMEQMEMDQQDEDGLTKTKLKRELWQLTSRKLRMEFAFNAVRNARDPQRSQAAPEPMMAHHTSRQPSMQTETLEHDALEQIKRERVRQLIRLAKQARKGGLASLDQKIATLQSEIDVDGDAQSWSKREVYGVRVTRRHMELADEALLVHPAERSRDLMAADADAIRLQMADYKIQTTEEELQAVEQAGLEARAEFLRGELELAQAAREELVASGFLPSERAQAARTASDKMSKADQRARKAAGSAAEGAAEVGPEGSVSASGREAAHAPPPSQAAGEAIGGGSPAGEVDYLSALPSFPGRSADNIPKRGYLRQKLLRLANPIFSTAGITVKWHNLLDAEFAAAWPEHVQHERMGWARYTAPKADGEAVEDVSEYKEMQWRGRAANWLPAEGEEEEEGNEAVAERERVVAEAGVRREFVGGITEGILGRVRAREEERRRVGRGMAAAVEGVTGAGFEQRVGA</sequence>
<keyword evidence="4" id="KW-0805">Transcription regulation</keyword>
<keyword evidence="9" id="KW-0175">Coiled coil</keyword>
<organism evidence="11 12">
    <name type="scientific">Oleoguttula mirabilis</name>
    <dbReference type="NCBI Taxonomy" id="1507867"/>
    <lineage>
        <taxon>Eukaryota</taxon>
        <taxon>Fungi</taxon>
        <taxon>Dikarya</taxon>
        <taxon>Ascomycota</taxon>
        <taxon>Pezizomycotina</taxon>
        <taxon>Dothideomycetes</taxon>
        <taxon>Dothideomycetidae</taxon>
        <taxon>Mycosphaerellales</taxon>
        <taxon>Teratosphaeriaceae</taxon>
        <taxon>Oleoguttula</taxon>
    </lineage>
</organism>
<gene>
    <name evidence="11" type="ORF">LTR36_009932</name>
</gene>
<dbReference type="PANTHER" id="PTHR28184:SF1">
    <property type="entry name" value="LARGE RIBOSOMAL SUBUNIT PROTEIN ML67"/>
    <property type="match status" value="1"/>
</dbReference>
<dbReference type="Pfam" id="PF12829">
    <property type="entry name" value="Mhr1"/>
    <property type="match status" value="1"/>
</dbReference>
<keyword evidence="6" id="KW-0804">Transcription</keyword>
<feature type="compositionally biased region" description="Basic and acidic residues" evidence="10">
    <location>
        <begin position="444"/>
        <end position="455"/>
    </location>
</feature>
<protein>
    <recommendedName>
        <fullName evidence="8">Large ribosomal subunit protein mL67</fullName>
    </recommendedName>
</protein>
<dbReference type="GO" id="GO:0005739">
    <property type="term" value="C:mitochondrion"/>
    <property type="evidence" value="ECO:0007669"/>
    <property type="project" value="UniProtKB-SubCell"/>
</dbReference>
<dbReference type="GO" id="GO:0000150">
    <property type="term" value="F:DNA strand exchange activity"/>
    <property type="evidence" value="ECO:0007669"/>
    <property type="project" value="InterPro"/>
</dbReference>
<evidence type="ECO:0000256" key="1">
    <source>
        <dbReference type="ARBA" id="ARBA00004173"/>
    </source>
</evidence>
<keyword evidence="7" id="KW-0687">Ribonucleoprotein</keyword>
<evidence type="ECO:0000256" key="10">
    <source>
        <dbReference type="SAM" id="MobiDB-lite"/>
    </source>
</evidence>
<evidence type="ECO:0000256" key="6">
    <source>
        <dbReference type="ARBA" id="ARBA00023163"/>
    </source>
</evidence>
<keyword evidence="3" id="KW-0689">Ribosomal protein</keyword>
<evidence type="ECO:0000256" key="9">
    <source>
        <dbReference type="SAM" id="Coils"/>
    </source>
</evidence>
<reference evidence="11 12" key="1">
    <citation type="submission" date="2021-11" db="EMBL/GenBank/DDBJ databases">
        <title>Black yeast isolated from Biological Soil Crust.</title>
        <authorList>
            <person name="Kurbessoian T."/>
        </authorList>
    </citation>
    <scope>NUCLEOTIDE SEQUENCE [LARGE SCALE GENOMIC DNA]</scope>
    <source>
        <strain evidence="11 12">CCFEE 5522</strain>
    </source>
</reference>
<feature type="coiled-coil region" evidence="9">
    <location>
        <begin position="384"/>
        <end position="423"/>
    </location>
</feature>
<dbReference type="GO" id="GO:0003735">
    <property type="term" value="F:structural constituent of ribosome"/>
    <property type="evidence" value="ECO:0007669"/>
    <property type="project" value="TreeGrafter"/>
</dbReference>
<accession>A0AAV9J4S6</accession>
<evidence type="ECO:0000313" key="12">
    <source>
        <dbReference type="Proteomes" id="UP001324427"/>
    </source>
</evidence>
<dbReference type="InterPro" id="IPR024629">
    <property type="entry name" value="Ribosomal_mL67"/>
</dbReference>
<feature type="region of interest" description="Disordered" evidence="10">
    <location>
        <begin position="261"/>
        <end position="286"/>
    </location>
</feature>
<dbReference type="PANTHER" id="PTHR28184">
    <property type="entry name" value="MITOCHONDRIAL HOMOLOGOUS RECOMBINATION PROTEIN 1"/>
    <property type="match status" value="1"/>
</dbReference>
<evidence type="ECO:0000256" key="5">
    <source>
        <dbReference type="ARBA" id="ARBA00023128"/>
    </source>
</evidence>
<comment type="similarity">
    <text evidence="2">Belongs to the mitochondrion-specific ribosomal protein mL67 family.</text>
</comment>
<comment type="caution">
    <text evidence="11">The sequence shown here is derived from an EMBL/GenBank/DDBJ whole genome shotgun (WGS) entry which is preliminary data.</text>
</comment>
<dbReference type="AlphaFoldDB" id="A0AAV9J4S6"/>
<keyword evidence="12" id="KW-1185">Reference proteome</keyword>
<dbReference type="GO" id="GO:0005840">
    <property type="term" value="C:ribosome"/>
    <property type="evidence" value="ECO:0007669"/>
    <property type="project" value="UniProtKB-KW"/>
</dbReference>
<evidence type="ECO:0000313" key="11">
    <source>
        <dbReference type="EMBL" id="KAK4539962.1"/>
    </source>
</evidence>
<dbReference type="EMBL" id="JAVFHQ010000078">
    <property type="protein sequence ID" value="KAK4539962.1"/>
    <property type="molecule type" value="Genomic_DNA"/>
</dbReference>
<evidence type="ECO:0000256" key="4">
    <source>
        <dbReference type="ARBA" id="ARBA00023015"/>
    </source>
</evidence>
<dbReference type="GO" id="GO:1990904">
    <property type="term" value="C:ribonucleoprotein complex"/>
    <property type="evidence" value="ECO:0007669"/>
    <property type="project" value="UniProtKB-KW"/>
</dbReference>
<dbReference type="Proteomes" id="UP001324427">
    <property type="component" value="Unassembled WGS sequence"/>
</dbReference>
<feature type="compositionally biased region" description="Low complexity" evidence="10">
    <location>
        <begin position="458"/>
        <end position="475"/>
    </location>
</feature>
<comment type="subcellular location">
    <subcellularLocation>
        <location evidence="1">Mitochondrion</location>
    </subcellularLocation>
</comment>
<name>A0AAV9J4S6_9PEZI</name>
<keyword evidence="5" id="KW-0496">Mitochondrion</keyword>
<evidence type="ECO:0000256" key="8">
    <source>
        <dbReference type="ARBA" id="ARBA00035185"/>
    </source>
</evidence>
<proteinExistence type="inferred from homology"/>
<feature type="coiled-coil region" evidence="9">
    <location>
        <begin position="191"/>
        <end position="225"/>
    </location>
</feature>
<evidence type="ECO:0000256" key="3">
    <source>
        <dbReference type="ARBA" id="ARBA00022980"/>
    </source>
</evidence>
<dbReference type="GO" id="GO:0003697">
    <property type="term" value="F:single-stranded DNA binding"/>
    <property type="evidence" value="ECO:0007669"/>
    <property type="project" value="InterPro"/>
</dbReference>